<dbReference type="Pfam" id="PF11343">
    <property type="entry name" value="DUF3145"/>
    <property type="match status" value="1"/>
</dbReference>
<accession>A0ABW0GKF5</accession>
<gene>
    <name evidence="1" type="ORF">ACFPJ6_04105</name>
</gene>
<sequence>MPVVTRGVLYVHSAARAVCPHVEWATGRVLGMRVDLDWAPQPLGPGLFRTELSWQGEQGTGALLASALRGWAELRYEVTEEPSRGCDGARFSHVPDLGLFHAVMDVHGNTVVPEDRIRTALESGDPVEVRHRLELALGSAWDRELEPFRHAGDDAQVRWLHRVG</sequence>
<name>A0ABW0GKF5_9MICO</name>
<organism evidence="1 2">
    <name type="scientific">Aquipuribacter nitratireducens</name>
    <dbReference type="NCBI Taxonomy" id="650104"/>
    <lineage>
        <taxon>Bacteria</taxon>
        <taxon>Bacillati</taxon>
        <taxon>Actinomycetota</taxon>
        <taxon>Actinomycetes</taxon>
        <taxon>Micrococcales</taxon>
        <taxon>Intrasporangiaceae</taxon>
        <taxon>Aquipuribacter</taxon>
    </lineage>
</organism>
<reference evidence="2" key="1">
    <citation type="journal article" date="2019" name="Int. J. Syst. Evol. Microbiol.">
        <title>The Global Catalogue of Microorganisms (GCM) 10K type strain sequencing project: providing services to taxonomists for standard genome sequencing and annotation.</title>
        <authorList>
            <consortium name="The Broad Institute Genomics Platform"/>
            <consortium name="The Broad Institute Genome Sequencing Center for Infectious Disease"/>
            <person name="Wu L."/>
            <person name="Ma J."/>
        </authorList>
    </citation>
    <scope>NUCLEOTIDE SEQUENCE [LARGE SCALE GENOMIC DNA]</scope>
    <source>
        <strain evidence="2">CCUG 43114</strain>
    </source>
</reference>
<evidence type="ECO:0000313" key="1">
    <source>
        <dbReference type="EMBL" id="MFC5379969.1"/>
    </source>
</evidence>
<comment type="caution">
    <text evidence="1">The sequence shown here is derived from an EMBL/GenBank/DDBJ whole genome shotgun (WGS) entry which is preliminary data.</text>
</comment>
<dbReference type="Proteomes" id="UP001596122">
    <property type="component" value="Unassembled WGS sequence"/>
</dbReference>
<evidence type="ECO:0000313" key="2">
    <source>
        <dbReference type="Proteomes" id="UP001596122"/>
    </source>
</evidence>
<dbReference type="EMBL" id="JBHSLD010000004">
    <property type="protein sequence ID" value="MFC5379969.1"/>
    <property type="molecule type" value="Genomic_DNA"/>
</dbReference>
<dbReference type="RefSeq" id="WP_340271481.1">
    <property type="nucleotide sequence ID" value="NZ_JBBEOG010000011.1"/>
</dbReference>
<proteinExistence type="predicted"/>
<keyword evidence="2" id="KW-1185">Reference proteome</keyword>
<dbReference type="InterPro" id="IPR021491">
    <property type="entry name" value="DUF3145"/>
</dbReference>
<protein>
    <submittedName>
        <fullName evidence="1">DUF3145 domain-containing protein</fullName>
    </submittedName>
</protein>